<evidence type="ECO:0000256" key="3">
    <source>
        <dbReference type="ARBA" id="ARBA00022927"/>
    </source>
</evidence>
<dbReference type="GO" id="GO:0006606">
    <property type="term" value="P:protein import into nucleus"/>
    <property type="evidence" value="ECO:0007669"/>
    <property type="project" value="TreeGrafter"/>
</dbReference>
<organism evidence="8 9">
    <name type="scientific">Hanseniaspora guilliermondii</name>
    <dbReference type="NCBI Taxonomy" id="56406"/>
    <lineage>
        <taxon>Eukaryota</taxon>
        <taxon>Fungi</taxon>
        <taxon>Dikarya</taxon>
        <taxon>Ascomycota</taxon>
        <taxon>Saccharomycotina</taxon>
        <taxon>Saccharomycetes</taxon>
        <taxon>Saccharomycodales</taxon>
        <taxon>Saccharomycodaceae</taxon>
        <taxon>Hanseniaspora</taxon>
    </lineage>
</organism>
<accession>A0A1L0AV79</accession>
<protein>
    <recommendedName>
        <fullName evidence="7">Nuclear pore complex protein</fullName>
    </recommendedName>
</protein>
<dbReference type="InterPro" id="IPR007252">
    <property type="entry name" value="Nup84/Nup107"/>
</dbReference>
<dbReference type="Gene3D" id="1.20.190.50">
    <property type="match status" value="1"/>
</dbReference>
<keyword evidence="9" id="KW-1185">Reference proteome</keyword>
<dbReference type="PANTHER" id="PTHR13003">
    <property type="entry name" value="NUP107-RELATED"/>
    <property type="match status" value="1"/>
</dbReference>
<keyword evidence="6 7" id="KW-0539">Nucleus</keyword>
<keyword evidence="2" id="KW-0509">mRNA transport</keyword>
<dbReference type="Gene3D" id="1.10.3450.20">
    <property type="match status" value="1"/>
</dbReference>
<evidence type="ECO:0000313" key="9">
    <source>
        <dbReference type="Proteomes" id="UP000183365"/>
    </source>
</evidence>
<evidence type="ECO:0000256" key="1">
    <source>
        <dbReference type="ARBA" id="ARBA00022448"/>
    </source>
</evidence>
<dbReference type="PANTHER" id="PTHR13003:SF2">
    <property type="entry name" value="NUCLEAR PORE COMPLEX PROTEIN NUP107"/>
    <property type="match status" value="1"/>
</dbReference>
<evidence type="ECO:0000313" key="8">
    <source>
        <dbReference type="EMBL" id="SGZ38386.1"/>
    </source>
</evidence>
<dbReference type="GO" id="GO:0017056">
    <property type="term" value="F:structural constituent of nuclear pore"/>
    <property type="evidence" value="ECO:0007669"/>
    <property type="project" value="UniProtKB-UniRule"/>
</dbReference>
<comment type="subunit">
    <text evidence="7">Part of the nuclear pore complex (NPC).</text>
</comment>
<dbReference type="GO" id="GO:0031080">
    <property type="term" value="C:nuclear pore outer ring"/>
    <property type="evidence" value="ECO:0007669"/>
    <property type="project" value="TreeGrafter"/>
</dbReference>
<dbReference type="OrthoDB" id="3973031at2759"/>
<dbReference type="GO" id="GO:0000973">
    <property type="term" value="P:post-transcriptional tethering of RNA polymerase II gene DNA at nuclear periphery"/>
    <property type="evidence" value="ECO:0007669"/>
    <property type="project" value="TreeGrafter"/>
</dbReference>
<keyword evidence="1 7" id="KW-0813">Transport</keyword>
<dbReference type="GO" id="GO:0031965">
    <property type="term" value="C:nuclear membrane"/>
    <property type="evidence" value="ECO:0007669"/>
    <property type="project" value="UniProtKB-SubCell"/>
</dbReference>
<keyword evidence="4 7" id="KW-0811">Translocation</keyword>
<dbReference type="EMBL" id="FQNF01000007">
    <property type="protein sequence ID" value="SGZ38386.1"/>
    <property type="molecule type" value="Genomic_DNA"/>
</dbReference>
<comment type="function">
    <text evidence="7">Functions as a component of the nuclear pore complex (NPC).</text>
</comment>
<evidence type="ECO:0000256" key="5">
    <source>
        <dbReference type="ARBA" id="ARBA00023132"/>
    </source>
</evidence>
<reference evidence="9" key="1">
    <citation type="submission" date="2016-11" db="EMBL/GenBank/DDBJ databases">
        <authorList>
            <person name="Guldener U."/>
        </authorList>
    </citation>
    <scope>NUCLEOTIDE SEQUENCE [LARGE SCALE GENOMIC DNA]</scope>
</reference>
<keyword evidence="3" id="KW-0653">Protein transport</keyword>
<dbReference type="Pfam" id="PF04121">
    <property type="entry name" value="Nup84_Nup100"/>
    <property type="match status" value="1"/>
</dbReference>
<keyword evidence="5 7" id="KW-0906">Nuclear pore complex</keyword>
<dbReference type="VEuPathDB" id="FungiDB:HGUI_00586"/>
<evidence type="ECO:0000256" key="7">
    <source>
        <dbReference type="RuleBase" id="RU365072"/>
    </source>
</evidence>
<sequence>MNVNTAMMHGFTTSLTKYIKDIIEQNQSNNDNNEDYYLFFVDFLKNLYETSSKEFKENDKYGRNSDLFLETQLWSLFYNLINTDESLVPELDRLLNIRTWLESMMEKPQRPAQSIFESKDMFFKYLFDLVISGQHDVAIKEALSAKNFNLAMILNGFKSIEISQDQVADGLWKNSIKIMSENVRLCPYERILYTYISSSSLTLLDDSLKDIVESFDWSVKLLFHVKAIIDEFVEIKSKDLGSYDIRSKFDNSLNDVFTPTITGSPLIKVINSILSNKLNSLLTEYQKELKDSLKGKKTSIFYGNEFLLRVMAQLCIISSTIDKDVLSKDVKDAFISNYINSVLLQAKENKEPEIINSLYAYVYYLEPENQVVTYTELLKYIDSTEDKRKQKQFAEALGFPFKSYLIKLSEDLFQDMKTKDLETIEIAKSQYMNDHITDEQKEIINCIDFLVVADYYEKAIDLLLSSIKLFLIKKSVGAFITLMDKVDLDKIITICKLNDKTQEIDMLQDFAKLKVCLVLIKEWNSDIKNLEDIPDITEFTSREQLLTVKLTECAMNCFNFIRNKNDNKVMYLIKCIYVPHLFIQIHKVLEFSSELLGKPSLAKDALDLAKIVTDKSKQYHYLFNSSHTLELYVEMVTKTYIKILDKE</sequence>
<dbReference type="Proteomes" id="UP000183365">
    <property type="component" value="Unassembled WGS sequence"/>
</dbReference>
<name>A0A1L0AV79_9ASCO</name>
<dbReference type="GO" id="GO:0006406">
    <property type="term" value="P:mRNA export from nucleus"/>
    <property type="evidence" value="ECO:0007669"/>
    <property type="project" value="TreeGrafter"/>
</dbReference>
<proteinExistence type="inferred from homology"/>
<dbReference type="AlphaFoldDB" id="A0A1L0AV79"/>
<evidence type="ECO:0000256" key="4">
    <source>
        <dbReference type="ARBA" id="ARBA00023010"/>
    </source>
</evidence>
<gene>
    <name evidence="8" type="ORF">HGUI_00586</name>
</gene>
<comment type="similarity">
    <text evidence="7">Belongs to the nucleoporin Nup84/Nup107 family.</text>
</comment>
<evidence type="ECO:0000256" key="2">
    <source>
        <dbReference type="ARBA" id="ARBA00022816"/>
    </source>
</evidence>
<keyword evidence="7" id="KW-0472">Membrane</keyword>
<comment type="subcellular location">
    <subcellularLocation>
        <location evidence="7">Nucleus</location>
        <location evidence="7">Nuclear pore complex</location>
    </subcellularLocation>
    <subcellularLocation>
        <location evidence="7">Nucleus membrane</location>
    </subcellularLocation>
</comment>
<evidence type="ECO:0000256" key="6">
    <source>
        <dbReference type="ARBA" id="ARBA00023242"/>
    </source>
</evidence>